<organism evidence="1">
    <name type="scientific">bioreactor metagenome</name>
    <dbReference type="NCBI Taxonomy" id="1076179"/>
    <lineage>
        <taxon>unclassified sequences</taxon>
        <taxon>metagenomes</taxon>
        <taxon>ecological metagenomes</taxon>
    </lineage>
</organism>
<reference evidence="1" key="1">
    <citation type="submission" date="2019-08" db="EMBL/GenBank/DDBJ databases">
        <authorList>
            <person name="Kucharzyk K."/>
            <person name="Murdoch R.W."/>
            <person name="Higgins S."/>
            <person name="Loffler F."/>
        </authorList>
    </citation>
    <scope>NUCLEOTIDE SEQUENCE</scope>
</reference>
<name>A0A645FJY1_9ZZZZ</name>
<accession>A0A645FJY1</accession>
<protein>
    <submittedName>
        <fullName evidence="1">Uncharacterized protein</fullName>
    </submittedName>
</protein>
<dbReference type="AlphaFoldDB" id="A0A645FJY1"/>
<comment type="caution">
    <text evidence="1">The sequence shown here is derived from an EMBL/GenBank/DDBJ whole genome shotgun (WGS) entry which is preliminary data.</text>
</comment>
<dbReference type="EMBL" id="VSSQ01060417">
    <property type="protein sequence ID" value="MPN13862.1"/>
    <property type="molecule type" value="Genomic_DNA"/>
</dbReference>
<sequence length="156" mass="17203">MFYKAAQAFDLFGLKILPHGLNIVIGLQVEVCIHIADTMLLELLVDLVHTHGVKSQPAVLIADTHQVQVGHVVLLHGAQVVNEPEGQQLSLRFLQGFGERGEGDTKSNHPVVLIQNDWDELNDCQTKITLDIGIYLLFAQGNSTVQIPVGFFDNIK</sequence>
<proteinExistence type="predicted"/>
<gene>
    <name evidence="1" type="ORF">SDC9_161188</name>
</gene>
<evidence type="ECO:0000313" key="1">
    <source>
        <dbReference type="EMBL" id="MPN13862.1"/>
    </source>
</evidence>